<reference evidence="2" key="1">
    <citation type="submission" date="2018-04" db="EMBL/GenBank/DDBJ databases">
        <authorList>
            <person name="Lucker S."/>
            <person name="Sakoula D."/>
        </authorList>
    </citation>
    <scope>NUCLEOTIDE SEQUENCE [LARGE SCALE GENOMIC DNA]</scope>
</reference>
<keyword evidence="2" id="KW-1185">Reference proteome</keyword>
<evidence type="ECO:0000313" key="2">
    <source>
        <dbReference type="Proteomes" id="UP000248168"/>
    </source>
</evidence>
<dbReference type="EMBL" id="OUNR01000022">
    <property type="protein sequence ID" value="SPP66863.1"/>
    <property type="molecule type" value="Genomic_DNA"/>
</dbReference>
<gene>
    <name evidence="1" type="ORF">NITLEN_90118</name>
</gene>
<dbReference type="InParanoid" id="A0A330LCT2"/>
<proteinExistence type="predicted"/>
<dbReference type="Proteomes" id="UP000248168">
    <property type="component" value="Unassembled WGS sequence"/>
</dbReference>
<organism evidence="1 2">
    <name type="scientific">Nitrospira lenta</name>
    <dbReference type="NCBI Taxonomy" id="1436998"/>
    <lineage>
        <taxon>Bacteria</taxon>
        <taxon>Pseudomonadati</taxon>
        <taxon>Nitrospirota</taxon>
        <taxon>Nitrospiria</taxon>
        <taxon>Nitrospirales</taxon>
        <taxon>Nitrospiraceae</taxon>
        <taxon>Nitrospira</taxon>
    </lineage>
</organism>
<dbReference type="AlphaFoldDB" id="A0A330LCT2"/>
<dbReference type="RefSeq" id="WP_121990969.1">
    <property type="nucleotide sequence ID" value="NZ_OUNR01000022.1"/>
</dbReference>
<evidence type="ECO:0000313" key="1">
    <source>
        <dbReference type="EMBL" id="SPP66863.1"/>
    </source>
</evidence>
<sequence length="66" mass="7359">MQKQVGKVGAIRREIRGKACASCGGHTYQIILRSSLTPEDGTLFARCTQCHHPRGLDKDFGKVLWM</sequence>
<dbReference type="OrthoDB" id="9800123at2"/>
<accession>A0A330LCT2</accession>
<protein>
    <submittedName>
        <fullName evidence="1">Uncharacterized protein</fullName>
    </submittedName>
</protein>
<name>A0A330LCT2_9BACT</name>